<gene>
    <name evidence="1" type="ORF">skT53_16520</name>
</gene>
<dbReference type="RefSeq" id="WP_200760648.1">
    <property type="nucleotide sequence ID" value="NZ_AP023366.1"/>
</dbReference>
<protein>
    <recommendedName>
        <fullName evidence="3">Spore germination protein</fullName>
    </recommendedName>
</protein>
<evidence type="ECO:0000313" key="1">
    <source>
        <dbReference type="EMBL" id="BCJ86667.1"/>
    </source>
</evidence>
<dbReference type="Pfam" id="PF10676">
    <property type="entry name" value="gerPA"/>
    <property type="match status" value="1"/>
</dbReference>
<sequence length="73" mass="7530">MPALLGGIRIITVSTAGVFQVGDTAVIAPKETGKLYTGSGTFSTGDGASTFTLFSNTNTNDPDFVDTDVWGVK</sequence>
<dbReference type="Proteomes" id="UP000593802">
    <property type="component" value="Chromosome"/>
</dbReference>
<dbReference type="AlphaFoldDB" id="A0A7I8D9I6"/>
<dbReference type="PANTHER" id="PTHR37808:SF3">
    <property type="entry name" value="SPORE GERMINATION PROTEIN GERPA-RELATED"/>
    <property type="match status" value="1"/>
</dbReference>
<keyword evidence="2" id="KW-1185">Reference proteome</keyword>
<name>A0A7I8D9I6_9BACL</name>
<organism evidence="1 2">
    <name type="scientific">Effusibacillus dendaii</name>
    <dbReference type="NCBI Taxonomy" id="2743772"/>
    <lineage>
        <taxon>Bacteria</taxon>
        <taxon>Bacillati</taxon>
        <taxon>Bacillota</taxon>
        <taxon>Bacilli</taxon>
        <taxon>Bacillales</taxon>
        <taxon>Alicyclobacillaceae</taxon>
        <taxon>Effusibacillus</taxon>
    </lineage>
</organism>
<dbReference type="PANTHER" id="PTHR37808">
    <property type="entry name" value="SPORE GERMINATION PROTEIN-LIKE PROTEIN YDZR-RELATED"/>
    <property type="match status" value="1"/>
</dbReference>
<evidence type="ECO:0008006" key="3">
    <source>
        <dbReference type="Google" id="ProtNLM"/>
    </source>
</evidence>
<evidence type="ECO:0000313" key="2">
    <source>
        <dbReference type="Proteomes" id="UP000593802"/>
    </source>
</evidence>
<dbReference type="InterPro" id="IPR019618">
    <property type="entry name" value="Spore_germination_GerPA"/>
</dbReference>
<accession>A0A7I8D9I6</accession>
<dbReference type="KEGG" id="eff:skT53_16520"/>
<reference evidence="1 2" key="1">
    <citation type="submission" date="2020-08" db="EMBL/GenBank/DDBJ databases">
        <title>Complete Genome Sequence of Effusibacillus dendaii Strain skT53, Isolated from Farmland soil.</title>
        <authorList>
            <person name="Konishi T."/>
            <person name="Kawasaki H."/>
        </authorList>
    </citation>
    <scope>NUCLEOTIDE SEQUENCE [LARGE SCALE GENOMIC DNA]</scope>
    <source>
        <strain evidence="2">skT53</strain>
    </source>
</reference>
<proteinExistence type="predicted"/>
<dbReference type="EMBL" id="AP023366">
    <property type="protein sequence ID" value="BCJ86667.1"/>
    <property type="molecule type" value="Genomic_DNA"/>
</dbReference>